<sequence length="517" mass="58692">MDIDFVKENIECEQMLSENFSDTIIKEEYVIPDTHPDVTDILILEARPVITNKEVMEDKIFLEGKVEYTILYRAKEDEDMGIYSVIYTGNFSNYVEMPGAEHMMSCDSNCYVEHMNCTAVNERKVSIEGIIKLKAEVYKKYNFEVIKDITGSENVQMLKNPATIDKIVGTVSGDLVAKTEIPIPMDKPQVGSILQYDVNVHKKNITILEDRIAIEAYVLIRFLYRGKDTKDIVCVERDVLVNKELPLEGALPSMESYTDFNISEVERDVREDDLGENRTIEVEALITANTKVMYKEDIDIIEDAYSPSNLMQMDRKDYGLNVVHGQNTVPSIIKSNIELEGKSNPVEILMCYGDVCITDKKIVEDKVIVEGVLNVKVLYKDSDNQVNKICDEIPFSCSVDIPDSKIDMQCISKISLESIEASIEIDTIAIKAVVEVYARVNYVTRKEFLVDIEAIEGEFPTKKSSLTIYVIQQDDTLWKIAKKYYTTIENLIKLNNIEDPDIIKVGGKLIIPGRAII</sequence>
<evidence type="ECO:0000313" key="2">
    <source>
        <dbReference type="EMBL" id="APM41034.1"/>
    </source>
</evidence>
<dbReference type="InterPro" id="IPR018392">
    <property type="entry name" value="LysM"/>
</dbReference>
<dbReference type="PANTHER" id="PTHR33734:SF22">
    <property type="entry name" value="MEMBRANE-BOUND LYTIC MUREIN TRANSGLYCOSYLASE D"/>
    <property type="match status" value="1"/>
</dbReference>
<dbReference type="InterPro" id="IPR036779">
    <property type="entry name" value="LysM_dom_sf"/>
</dbReference>
<proteinExistence type="predicted"/>
<name>A0A1L5FDE5_CLOKL</name>
<dbReference type="Pfam" id="PF12673">
    <property type="entry name" value="SipL"/>
    <property type="match status" value="3"/>
</dbReference>
<dbReference type="AlphaFoldDB" id="A0A1L5FDE5"/>
<dbReference type="GO" id="GO:0008932">
    <property type="term" value="F:lytic endotransglycosylase activity"/>
    <property type="evidence" value="ECO:0007669"/>
    <property type="project" value="TreeGrafter"/>
</dbReference>
<dbReference type="Gene3D" id="3.10.350.10">
    <property type="entry name" value="LysM domain"/>
    <property type="match status" value="1"/>
</dbReference>
<dbReference type="Proteomes" id="UP000184604">
    <property type="component" value="Chromosome"/>
</dbReference>
<accession>A0A1L5FDE5</accession>
<dbReference type="CDD" id="cd00118">
    <property type="entry name" value="LysM"/>
    <property type="match status" value="1"/>
</dbReference>
<dbReference type="PANTHER" id="PTHR33734">
    <property type="entry name" value="LYSM DOMAIN-CONTAINING GPI-ANCHORED PROTEIN 2"/>
    <property type="match status" value="1"/>
</dbReference>
<dbReference type="Pfam" id="PF01476">
    <property type="entry name" value="LysM"/>
    <property type="match status" value="1"/>
</dbReference>
<evidence type="ECO:0000313" key="3">
    <source>
        <dbReference type="Proteomes" id="UP000184604"/>
    </source>
</evidence>
<dbReference type="SUPFAM" id="SSF54106">
    <property type="entry name" value="LysM domain"/>
    <property type="match status" value="1"/>
</dbReference>
<dbReference type="PROSITE" id="PS51782">
    <property type="entry name" value="LYSM"/>
    <property type="match status" value="1"/>
</dbReference>
<dbReference type="RefSeq" id="WP_073540764.1">
    <property type="nucleotide sequence ID" value="NZ_CP018335.1"/>
</dbReference>
<evidence type="ECO:0000259" key="1">
    <source>
        <dbReference type="PROSITE" id="PS51782"/>
    </source>
</evidence>
<dbReference type="SMART" id="SM00257">
    <property type="entry name" value="LysM"/>
    <property type="match status" value="1"/>
</dbReference>
<feature type="domain" description="LysM" evidence="1">
    <location>
        <begin position="467"/>
        <end position="511"/>
    </location>
</feature>
<dbReference type="OrthoDB" id="9779340at2"/>
<dbReference type="InterPro" id="IPR024300">
    <property type="entry name" value="SipL_SPOCS_dom"/>
</dbReference>
<reference evidence="2 3" key="1">
    <citation type="submission" date="2016-12" db="EMBL/GenBank/DDBJ databases">
        <title>Complete genome sequence of Clostridium kluyveri JZZ isolated from the pit mud of a Chinese flavor liquor-making factory.</title>
        <authorList>
            <person name="Wang Y."/>
        </authorList>
    </citation>
    <scope>NUCLEOTIDE SEQUENCE [LARGE SCALE GENOMIC DNA]</scope>
    <source>
        <strain evidence="2 3">JZZ</strain>
    </source>
</reference>
<organism evidence="2 3">
    <name type="scientific">Clostridium kluyveri</name>
    <dbReference type="NCBI Taxonomy" id="1534"/>
    <lineage>
        <taxon>Bacteria</taxon>
        <taxon>Bacillati</taxon>
        <taxon>Bacillota</taxon>
        <taxon>Clostridia</taxon>
        <taxon>Eubacteriales</taxon>
        <taxon>Clostridiaceae</taxon>
        <taxon>Clostridium</taxon>
    </lineage>
</organism>
<gene>
    <name evidence="2" type="ORF">BS101_21170</name>
</gene>
<dbReference type="EMBL" id="CP018335">
    <property type="protein sequence ID" value="APM41034.1"/>
    <property type="molecule type" value="Genomic_DNA"/>
</dbReference>
<protein>
    <submittedName>
        <fullName evidence="2">Peptidase M23</fullName>
    </submittedName>
</protein>